<organism evidence="2 3">
    <name type="scientific">Gulo gulo</name>
    <name type="common">Wolverine</name>
    <name type="synonym">Gluton</name>
    <dbReference type="NCBI Taxonomy" id="48420"/>
    <lineage>
        <taxon>Eukaryota</taxon>
        <taxon>Metazoa</taxon>
        <taxon>Chordata</taxon>
        <taxon>Craniata</taxon>
        <taxon>Vertebrata</taxon>
        <taxon>Euteleostomi</taxon>
        <taxon>Mammalia</taxon>
        <taxon>Eutheria</taxon>
        <taxon>Laurasiatheria</taxon>
        <taxon>Carnivora</taxon>
        <taxon>Caniformia</taxon>
        <taxon>Musteloidea</taxon>
        <taxon>Mustelidae</taxon>
        <taxon>Guloninae</taxon>
        <taxon>Gulo</taxon>
    </lineage>
</organism>
<sequence length="33" mass="3579">MSPTTVASTSAASKRMGLRPWMGGSRRVIRSSR</sequence>
<name>A0A9X9Q409_GULGU</name>
<accession>A0A9X9Q409</accession>
<proteinExistence type="predicted"/>
<feature type="region of interest" description="Disordered" evidence="1">
    <location>
        <begin position="1"/>
        <end position="33"/>
    </location>
</feature>
<feature type="compositionally biased region" description="Low complexity" evidence="1">
    <location>
        <begin position="1"/>
        <end position="13"/>
    </location>
</feature>
<reference evidence="2 3" key="1">
    <citation type="submission" date="2018-10" db="EMBL/GenBank/DDBJ databases">
        <authorList>
            <person name="Ekblom R."/>
            <person name="Jareborg N."/>
        </authorList>
    </citation>
    <scope>NUCLEOTIDE SEQUENCE [LARGE SCALE GENOMIC DNA]</scope>
    <source>
        <tissue evidence="2">Muscle</tissue>
    </source>
</reference>
<dbReference type="Proteomes" id="UP000269945">
    <property type="component" value="Unassembled WGS sequence"/>
</dbReference>
<evidence type="ECO:0000313" key="2">
    <source>
        <dbReference type="EMBL" id="VCX10069.1"/>
    </source>
</evidence>
<evidence type="ECO:0000256" key="1">
    <source>
        <dbReference type="SAM" id="MobiDB-lite"/>
    </source>
</evidence>
<dbReference type="AlphaFoldDB" id="A0A9X9Q409"/>
<comment type="caution">
    <text evidence="2">The sequence shown here is derived from an EMBL/GenBank/DDBJ whole genome shotgun (WGS) entry which is preliminary data.</text>
</comment>
<evidence type="ECO:0000313" key="3">
    <source>
        <dbReference type="Proteomes" id="UP000269945"/>
    </source>
</evidence>
<gene>
    <name evidence="2" type="ORF">BN2614_LOCUS6</name>
</gene>
<protein>
    <submittedName>
        <fullName evidence="2">Uncharacterized protein</fullName>
    </submittedName>
</protein>
<dbReference type="EMBL" id="CYRY02032135">
    <property type="protein sequence ID" value="VCX10069.1"/>
    <property type="molecule type" value="Genomic_DNA"/>
</dbReference>
<keyword evidence="3" id="KW-1185">Reference proteome</keyword>